<keyword evidence="12" id="KW-1185">Reference proteome</keyword>
<evidence type="ECO:0000256" key="4">
    <source>
        <dbReference type="ARBA" id="ARBA00022692"/>
    </source>
</evidence>
<feature type="active site" evidence="9">
    <location>
        <position position="146"/>
    </location>
</feature>
<evidence type="ECO:0000256" key="5">
    <source>
        <dbReference type="ARBA" id="ARBA00022750"/>
    </source>
</evidence>
<dbReference type="PROSITE" id="PS00855">
    <property type="entry name" value="SPASE_II"/>
    <property type="match status" value="1"/>
</dbReference>
<dbReference type="EC" id="3.4.23.36" evidence="9"/>
<keyword evidence="7 9" id="KW-1133">Transmembrane helix</keyword>
<evidence type="ECO:0000256" key="8">
    <source>
        <dbReference type="ARBA" id="ARBA00023136"/>
    </source>
</evidence>
<sequence>MTADRTAVRPAAAAAGRTARRRIWLLLTAGVLAGIDLGAKAWAQKALVDAPIEAWPVNLQLAFNPGMAFSFAADAPAGVVITVAGLITTAIAVWAWRIAPTARGAWRAALAAILGGAVANVIDRAGDSVVTDYLHTGWWPTFNLADVFIVLGGISIVVLSFLGSEHEPTKQPPLR</sequence>
<evidence type="ECO:0000256" key="10">
    <source>
        <dbReference type="RuleBase" id="RU004181"/>
    </source>
</evidence>
<organism evidence="11 12">
    <name type="scientific">Streptomyces labedae</name>
    <dbReference type="NCBI Taxonomy" id="285569"/>
    <lineage>
        <taxon>Bacteria</taxon>
        <taxon>Bacillati</taxon>
        <taxon>Actinomycetota</taxon>
        <taxon>Actinomycetes</taxon>
        <taxon>Kitasatosporales</taxon>
        <taxon>Streptomycetaceae</taxon>
        <taxon>Streptomyces</taxon>
    </lineage>
</organism>
<dbReference type="PANTHER" id="PTHR33695">
    <property type="entry name" value="LIPOPROTEIN SIGNAL PEPTIDASE"/>
    <property type="match status" value="1"/>
</dbReference>
<keyword evidence="4 9" id="KW-0812">Transmembrane</keyword>
<comment type="similarity">
    <text evidence="1 9 10">Belongs to the peptidase A8 family.</text>
</comment>
<evidence type="ECO:0000256" key="6">
    <source>
        <dbReference type="ARBA" id="ARBA00022801"/>
    </source>
</evidence>
<feature type="transmembrane region" description="Helical" evidence="9">
    <location>
        <begin position="105"/>
        <end position="122"/>
    </location>
</feature>
<name>A0ABP6QT01_9ACTN</name>
<feature type="active site" evidence="9">
    <location>
        <position position="132"/>
    </location>
</feature>
<keyword evidence="8 9" id="KW-0472">Membrane</keyword>
<comment type="caution">
    <text evidence="9">Lacks conserved residue(s) required for the propagation of feature annotation.</text>
</comment>
<dbReference type="Proteomes" id="UP001500728">
    <property type="component" value="Unassembled WGS sequence"/>
</dbReference>
<evidence type="ECO:0000256" key="7">
    <source>
        <dbReference type="ARBA" id="ARBA00022989"/>
    </source>
</evidence>
<keyword evidence="5 9" id="KW-0064">Aspartyl protease</keyword>
<dbReference type="InterPro" id="IPR001872">
    <property type="entry name" value="Peptidase_A8"/>
</dbReference>
<evidence type="ECO:0000256" key="9">
    <source>
        <dbReference type="HAMAP-Rule" id="MF_00161"/>
    </source>
</evidence>
<comment type="subcellular location">
    <subcellularLocation>
        <location evidence="9">Cell membrane</location>
        <topology evidence="9">Multi-pass membrane protein</topology>
    </subcellularLocation>
</comment>
<proteinExistence type="inferred from homology"/>
<comment type="pathway">
    <text evidence="9">Protein modification; lipoprotein biosynthesis (signal peptide cleavage).</text>
</comment>
<keyword evidence="2 9" id="KW-1003">Cell membrane</keyword>
<keyword evidence="3 9" id="KW-0645">Protease</keyword>
<comment type="catalytic activity">
    <reaction evidence="9">
        <text>Release of signal peptides from bacterial membrane prolipoproteins. Hydrolyzes -Xaa-Yaa-Zaa-|-(S,diacylglyceryl)Cys-, in which Xaa is hydrophobic (preferably Leu), and Yaa (Ala or Ser) and Zaa (Gly or Ala) have small, neutral side chains.</text>
        <dbReference type="EC" id="3.4.23.36"/>
    </reaction>
</comment>
<dbReference type="RefSeq" id="WP_346150399.1">
    <property type="nucleotide sequence ID" value="NZ_BAAAUW010000001.1"/>
</dbReference>
<protein>
    <recommendedName>
        <fullName evidence="9">Lipoprotein signal peptidase</fullName>
        <ecNumber evidence="9">3.4.23.36</ecNumber>
    </recommendedName>
    <alternativeName>
        <fullName evidence="9">Prolipoprotein signal peptidase</fullName>
    </alternativeName>
    <alternativeName>
        <fullName evidence="9">Signal peptidase II</fullName>
        <shortName evidence="9">SPase II</shortName>
    </alternativeName>
</protein>
<evidence type="ECO:0000256" key="3">
    <source>
        <dbReference type="ARBA" id="ARBA00022670"/>
    </source>
</evidence>
<comment type="caution">
    <text evidence="11">The sequence shown here is derived from an EMBL/GenBank/DDBJ whole genome shotgun (WGS) entry which is preliminary data.</text>
</comment>
<gene>
    <name evidence="11" type="primary">lspA_1</name>
    <name evidence="9" type="synonym">lspA</name>
    <name evidence="11" type="ORF">GCM10010469_01350</name>
</gene>
<evidence type="ECO:0000256" key="1">
    <source>
        <dbReference type="ARBA" id="ARBA00006139"/>
    </source>
</evidence>
<evidence type="ECO:0000256" key="2">
    <source>
        <dbReference type="ARBA" id="ARBA00022475"/>
    </source>
</evidence>
<evidence type="ECO:0000313" key="12">
    <source>
        <dbReference type="Proteomes" id="UP001500728"/>
    </source>
</evidence>
<reference evidence="12" key="1">
    <citation type="journal article" date="2019" name="Int. J. Syst. Evol. Microbiol.">
        <title>The Global Catalogue of Microorganisms (GCM) 10K type strain sequencing project: providing services to taxonomists for standard genome sequencing and annotation.</title>
        <authorList>
            <consortium name="The Broad Institute Genomics Platform"/>
            <consortium name="The Broad Institute Genome Sequencing Center for Infectious Disease"/>
            <person name="Wu L."/>
            <person name="Ma J."/>
        </authorList>
    </citation>
    <scope>NUCLEOTIDE SEQUENCE [LARGE SCALE GENOMIC DNA]</scope>
    <source>
        <strain evidence="12">JCM 9381</strain>
    </source>
</reference>
<keyword evidence="6 9" id="KW-0378">Hydrolase</keyword>
<dbReference type="PANTHER" id="PTHR33695:SF1">
    <property type="entry name" value="LIPOPROTEIN SIGNAL PEPTIDASE"/>
    <property type="match status" value="1"/>
</dbReference>
<dbReference type="EMBL" id="BAAAUW010000001">
    <property type="protein sequence ID" value="GAA3245880.1"/>
    <property type="molecule type" value="Genomic_DNA"/>
</dbReference>
<comment type="function">
    <text evidence="9">This protein specifically catalyzes the removal of signal peptides from prolipoproteins.</text>
</comment>
<dbReference type="HAMAP" id="MF_00161">
    <property type="entry name" value="LspA"/>
    <property type="match status" value="1"/>
</dbReference>
<dbReference type="PRINTS" id="PR00781">
    <property type="entry name" value="LIPOSIGPTASE"/>
</dbReference>
<evidence type="ECO:0000313" key="11">
    <source>
        <dbReference type="EMBL" id="GAA3245880.1"/>
    </source>
</evidence>
<accession>A0ABP6QT01</accession>
<feature type="transmembrane region" description="Helical" evidence="9">
    <location>
        <begin position="142"/>
        <end position="162"/>
    </location>
</feature>
<dbReference type="Pfam" id="PF01252">
    <property type="entry name" value="Peptidase_A8"/>
    <property type="match status" value="1"/>
</dbReference>
<feature type="transmembrane region" description="Helical" evidence="9">
    <location>
        <begin position="67"/>
        <end position="93"/>
    </location>
</feature>